<reference evidence="3 4" key="1">
    <citation type="submission" date="2024-02" db="EMBL/GenBank/DDBJ databases">
        <title>First draft genome assembly of two strains of Seiridium cardinale.</title>
        <authorList>
            <person name="Emiliani G."/>
            <person name="Scali E."/>
        </authorList>
    </citation>
    <scope>NUCLEOTIDE SEQUENCE [LARGE SCALE GENOMIC DNA]</scope>
    <source>
        <strain evidence="3 4">BM-138-000479</strain>
    </source>
</reference>
<dbReference type="Pfam" id="PF13738">
    <property type="entry name" value="Pyr_redox_3"/>
    <property type="match status" value="1"/>
</dbReference>
<dbReference type="Gene3D" id="3.50.50.60">
    <property type="entry name" value="FAD/NAD(P)-binding domain"/>
    <property type="match status" value="2"/>
</dbReference>
<dbReference type="InterPro" id="IPR036188">
    <property type="entry name" value="FAD/NAD-bd_sf"/>
</dbReference>
<gene>
    <name evidence="3" type="ORF">SCAR479_11240</name>
</gene>
<dbReference type="EMBL" id="JARVKM010000066">
    <property type="protein sequence ID" value="KAK9772077.1"/>
    <property type="molecule type" value="Genomic_DNA"/>
</dbReference>
<accession>A0ABR2XE88</accession>
<evidence type="ECO:0000313" key="4">
    <source>
        <dbReference type="Proteomes" id="UP001465668"/>
    </source>
</evidence>
<dbReference type="Proteomes" id="UP001465668">
    <property type="component" value="Unassembled WGS sequence"/>
</dbReference>
<organism evidence="3 4">
    <name type="scientific">Seiridium cardinale</name>
    <dbReference type="NCBI Taxonomy" id="138064"/>
    <lineage>
        <taxon>Eukaryota</taxon>
        <taxon>Fungi</taxon>
        <taxon>Dikarya</taxon>
        <taxon>Ascomycota</taxon>
        <taxon>Pezizomycotina</taxon>
        <taxon>Sordariomycetes</taxon>
        <taxon>Xylariomycetidae</taxon>
        <taxon>Amphisphaeriales</taxon>
        <taxon>Sporocadaceae</taxon>
        <taxon>Seiridium</taxon>
    </lineage>
</organism>
<evidence type="ECO:0000313" key="3">
    <source>
        <dbReference type="EMBL" id="KAK9772077.1"/>
    </source>
</evidence>
<dbReference type="PANTHER" id="PTHR43872">
    <property type="entry name" value="MONOOXYGENASE, PUTATIVE (AFU_ORTHOLOGUE AFUA_8G02570)-RELATED"/>
    <property type="match status" value="1"/>
</dbReference>
<evidence type="ECO:0000256" key="2">
    <source>
        <dbReference type="ARBA" id="ARBA00023033"/>
    </source>
</evidence>
<keyword evidence="4" id="KW-1185">Reference proteome</keyword>
<keyword evidence="2" id="KW-0503">Monooxygenase</keyword>
<sequence>MSTFSETASDSVAFDVIIIGAGISGINCAYRIQTQLPELNYVVLEGRDRIGGTWDLFTYPGVRSDSTMFTLGFAWCPWSSERPIAQGRDILGYIEDAASKYHIRDRIRFLHRVSSADWSSDSQQWTLRVNHDSQRKSFTARWIVFSTGYYDYENPLQANIRDVINPQFWPKDYGYENKRVALIGSGATAVSLMPELAKKAAEVVMIQRSPTYVVAEENTSWAHHYLPLSLAMAYRRFHHTVFPYLFVLFCNYFPNAAREILRKETIKQLPRSVKQDPHFEPTYNPWEQRICSDPDAVFFKALGRSNVRLITGDIEQVTDTSIHIRKGGSVDADVIVTATGLNMEMGGSIDIRVDGEMKPWSKRLIWNGAMLDEIPNMMFMIGYTNNAWTLSADDTAFVLERLWKYMSRHGKRAATPRSPTHMAAKTERLWQLNATYVNVAESKLPVYGSEGNWISRTRPPFDYVHARWGNYTDDLQFS</sequence>
<evidence type="ECO:0000256" key="1">
    <source>
        <dbReference type="ARBA" id="ARBA00001974"/>
    </source>
</evidence>
<dbReference type="SUPFAM" id="SSF51905">
    <property type="entry name" value="FAD/NAD(P)-binding domain"/>
    <property type="match status" value="1"/>
</dbReference>
<dbReference type="PANTHER" id="PTHR43872:SF1">
    <property type="entry name" value="MONOOXYGENASE, PUTATIVE (AFU_ORTHOLOGUE AFUA_8G02570)-RELATED"/>
    <property type="match status" value="1"/>
</dbReference>
<proteinExistence type="predicted"/>
<keyword evidence="2" id="KW-0560">Oxidoreductase</keyword>
<comment type="caution">
    <text evidence="3">The sequence shown here is derived from an EMBL/GenBank/DDBJ whole genome shotgun (WGS) entry which is preliminary data.</text>
</comment>
<dbReference type="InterPro" id="IPR051820">
    <property type="entry name" value="FAD-binding_MO"/>
</dbReference>
<name>A0ABR2XE88_9PEZI</name>
<comment type="cofactor">
    <cofactor evidence="1">
        <name>FAD</name>
        <dbReference type="ChEBI" id="CHEBI:57692"/>
    </cofactor>
</comment>
<protein>
    <submittedName>
        <fullName evidence="3">FAD/NAD(P)-binding domain-containing protein</fullName>
    </submittedName>
</protein>